<evidence type="ECO:0000313" key="2">
    <source>
        <dbReference type="EMBL" id="KAG8382583.1"/>
    </source>
</evidence>
<sequence>MPQGDYVLCRLFHKADEKLDNWKYDEVEPTGSSPFSNKSSPDDVSSDLLQEPAPLDMQILKEQEDYMNAAILAPVESSASHGLDYSGEETAMEVYAPLREVPALSEDATYNQFDDKILDTLQLHSYTGSGTCIGSPFADDFGYEQNGLHFQDGTSEQDVSLSELLENLQNYGESDVKMVQEQVTRIWPSLHLYPLPVVHISHINVVVYLQGQFPGFSRVAPFIDNSLSNYAVEEYDSSFNIVSGSCYKQDDSFIYHTHPIKDDSSPVRGTGIKIRSRQPRNRPSPANSTNQGTASRRIRLLMECGPKSKDEEEESESLVTEVSSIYSFGLAWTCKFTCEARLAMREFT</sequence>
<dbReference type="AlphaFoldDB" id="A0AAV6XU05"/>
<feature type="compositionally biased region" description="Polar residues" evidence="1">
    <location>
        <begin position="30"/>
        <end position="43"/>
    </location>
</feature>
<evidence type="ECO:0008006" key="4">
    <source>
        <dbReference type="Google" id="ProtNLM"/>
    </source>
</evidence>
<feature type="compositionally biased region" description="Polar residues" evidence="1">
    <location>
        <begin position="284"/>
        <end position="293"/>
    </location>
</feature>
<gene>
    <name evidence="2" type="ORF">BUALT_Bualt05G0092700</name>
</gene>
<accession>A0AAV6XU05</accession>
<feature type="region of interest" description="Disordered" evidence="1">
    <location>
        <begin position="259"/>
        <end position="293"/>
    </location>
</feature>
<keyword evidence="3" id="KW-1185">Reference proteome</keyword>
<organism evidence="2 3">
    <name type="scientific">Buddleja alternifolia</name>
    <dbReference type="NCBI Taxonomy" id="168488"/>
    <lineage>
        <taxon>Eukaryota</taxon>
        <taxon>Viridiplantae</taxon>
        <taxon>Streptophyta</taxon>
        <taxon>Embryophyta</taxon>
        <taxon>Tracheophyta</taxon>
        <taxon>Spermatophyta</taxon>
        <taxon>Magnoliopsida</taxon>
        <taxon>eudicotyledons</taxon>
        <taxon>Gunneridae</taxon>
        <taxon>Pentapetalae</taxon>
        <taxon>asterids</taxon>
        <taxon>lamiids</taxon>
        <taxon>Lamiales</taxon>
        <taxon>Scrophulariaceae</taxon>
        <taxon>Buddlejeae</taxon>
        <taxon>Buddleja</taxon>
    </lineage>
</organism>
<name>A0AAV6XU05_9LAMI</name>
<evidence type="ECO:0000256" key="1">
    <source>
        <dbReference type="SAM" id="MobiDB-lite"/>
    </source>
</evidence>
<evidence type="ECO:0000313" key="3">
    <source>
        <dbReference type="Proteomes" id="UP000826271"/>
    </source>
</evidence>
<comment type="caution">
    <text evidence="2">The sequence shown here is derived from an EMBL/GenBank/DDBJ whole genome shotgun (WGS) entry which is preliminary data.</text>
</comment>
<proteinExistence type="predicted"/>
<dbReference type="EMBL" id="WHWC01000005">
    <property type="protein sequence ID" value="KAG8382583.1"/>
    <property type="molecule type" value="Genomic_DNA"/>
</dbReference>
<feature type="region of interest" description="Disordered" evidence="1">
    <location>
        <begin position="25"/>
        <end position="48"/>
    </location>
</feature>
<dbReference type="Proteomes" id="UP000826271">
    <property type="component" value="Unassembled WGS sequence"/>
</dbReference>
<reference evidence="2" key="1">
    <citation type="submission" date="2019-10" db="EMBL/GenBank/DDBJ databases">
        <authorList>
            <person name="Zhang R."/>
            <person name="Pan Y."/>
            <person name="Wang J."/>
            <person name="Ma R."/>
            <person name="Yu S."/>
        </authorList>
    </citation>
    <scope>NUCLEOTIDE SEQUENCE</scope>
    <source>
        <strain evidence="2">LA-IB0</strain>
        <tissue evidence="2">Leaf</tissue>
    </source>
</reference>
<protein>
    <recommendedName>
        <fullName evidence="4">NAC domain-containing protein</fullName>
    </recommendedName>
</protein>